<accession>A0A918FDA3</accession>
<keyword evidence="6" id="KW-1185">Reference proteome</keyword>
<evidence type="ECO:0000313" key="5">
    <source>
        <dbReference type="EMBL" id="GGR32627.1"/>
    </source>
</evidence>
<dbReference type="AlphaFoldDB" id="A0A918FDA3"/>
<proteinExistence type="predicted"/>
<sequence length="874" mass="88150">MNHPPPSPARTRRQRGFTLIEVLIASVLGVLIITALVAFLPKGVSQAASRSTDATAMIHVTQLVQMMQEQFRTTGPGGFGGFVTGTSQAFEAVMLTGGMTYVPLQQDIHAQTTLTIPDLQAHTGDDLLMVAANGVSKVEHIVGHPDANTWVVDCPTGLPSNGDILAYPAHNLKIDLSSGSILRHFQGRTTNLGSASGLSWAYLYTDENGHLVRNPAGTPAAIINTPSGKLTLNGLLPIAVDQSTRIDDAALIGLRTPKITRVLGCTEMGLVIPNEAKVKVTVLGEPSGATADVTVHGPDAAVDGQHPTVSTDYAPVKPGEYSLTANTITAGGEQYTPLIGGSPAKLFDTFGTIYLQAKYEVTTGGFVLNVIGLPNGRKTSVSVRGPSNATQPNLSSGGYDVHGLLPGSYVISGTSVNVGGITYSAPSMTLDITPGLMGSATLTFSPPASSGGVPTPPTPTVGTGTLRIQVSGLNGQSAIAQLNGATSYSTSLSDGTTTISDLAVGNYVITPDTTSSAQPQYPSMMLAIKDGQVTTISITYVSTGGNTSPPPVNSDVGSLMINVNGLEGHEAQATLSGPSNLNLTLADGTVRVDYLPVGDYTLLPRNSGSYAPLQTSYSIHISKDQLQTVSVTYRNTAPKGNIILHVIGLPLSTNTVVKVTGPATVQMNSSSTITDAFGNNIPTGTYSVVAPNAVNANGVMVTPGVSPGQSFVLHDGDHLTVTVNYVGNSNGGGSSGEPPDPKEAADCRPGYSKAYCADPRNNLQSMAPGYHPDFDTGSDPPTNMDGSPAEHEPPSADGSSGGGSNTGGNAGGGGTSGGGDTGGGTSGGGDTGGGTSGGGDAGGGTSGGGDTGGGSSGGGGGPVLDPGCGGANPC</sequence>
<dbReference type="PROSITE" id="PS00409">
    <property type="entry name" value="PROKAR_NTER_METHYL"/>
    <property type="match status" value="1"/>
</dbReference>
<protein>
    <recommendedName>
        <fullName evidence="7">Prepilin-type N-terminal cleavage/methylation domain-containing protein</fullName>
    </recommendedName>
</protein>
<dbReference type="InterPro" id="IPR012902">
    <property type="entry name" value="N_methyl_site"/>
</dbReference>
<comment type="caution">
    <text evidence="5">The sequence shown here is derived from an EMBL/GenBank/DDBJ whole genome shotgun (WGS) entry which is preliminary data.</text>
</comment>
<dbReference type="GO" id="GO:0009279">
    <property type="term" value="C:cell outer membrane"/>
    <property type="evidence" value="ECO:0007669"/>
    <property type="project" value="UniProtKB-SubCell"/>
</dbReference>
<evidence type="ECO:0000256" key="4">
    <source>
        <dbReference type="SAM" id="Phobius"/>
    </source>
</evidence>
<dbReference type="RefSeq" id="WP_189093139.1">
    <property type="nucleotide sequence ID" value="NZ_BMQL01000056.1"/>
</dbReference>
<keyword evidence="4" id="KW-0812">Transmembrane</keyword>
<evidence type="ECO:0000256" key="2">
    <source>
        <dbReference type="ARBA" id="ARBA00023237"/>
    </source>
</evidence>
<feature type="compositionally biased region" description="Gly residues" evidence="3">
    <location>
        <begin position="799"/>
        <end position="874"/>
    </location>
</feature>
<gene>
    <name evidence="5" type="ORF">GCM10008957_48860</name>
</gene>
<keyword evidence="2" id="KW-0998">Cell outer membrane</keyword>
<feature type="region of interest" description="Disordered" evidence="3">
    <location>
        <begin position="726"/>
        <end position="746"/>
    </location>
</feature>
<keyword evidence="4" id="KW-1133">Transmembrane helix</keyword>
<dbReference type="Pfam" id="PF07963">
    <property type="entry name" value="N_methyl"/>
    <property type="match status" value="1"/>
</dbReference>
<dbReference type="EMBL" id="BMQL01000056">
    <property type="protein sequence ID" value="GGR32627.1"/>
    <property type="molecule type" value="Genomic_DNA"/>
</dbReference>
<evidence type="ECO:0000256" key="3">
    <source>
        <dbReference type="SAM" id="MobiDB-lite"/>
    </source>
</evidence>
<comment type="subcellular location">
    <subcellularLocation>
        <location evidence="1">Cell outer membrane</location>
    </subcellularLocation>
</comment>
<feature type="transmembrane region" description="Helical" evidence="4">
    <location>
        <begin position="20"/>
        <end position="40"/>
    </location>
</feature>
<dbReference type="Proteomes" id="UP000603865">
    <property type="component" value="Unassembled WGS sequence"/>
</dbReference>
<reference evidence="5" key="1">
    <citation type="journal article" date="2014" name="Int. J. Syst. Evol. Microbiol.">
        <title>Complete genome sequence of Corynebacterium casei LMG S-19264T (=DSM 44701T), isolated from a smear-ripened cheese.</title>
        <authorList>
            <consortium name="US DOE Joint Genome Institute (JGI-PGF)"/>
            <person name="Walter F."/>
            <person name="Albersmeier A."/>
            <person name="Kalinowski J."/>
            <person name="Ruckert C."/>
        </authorList>
    </citation>
    <scope>NUCLEOTIDE SEQUENCE</scope>
    <source>
        <strain evidence="5">JCM 31311</strain>
    </source>
</reference>
<evidence type="ECO:0000313" key="6">
    <source>
        <dbReference type="Proteomes" id="UP000603865"/>
    </source>
</evidence>
<feature type="region of interest" description="Disordered" evidence="3">
    <location>
        <begin position="758"/>
        <end position="874"/>
    </location>
</feature>
<keyword evidence="4" id="KW-0472">Membrane</keyword>
<evidence type="ECO:0008006" key="7">
    <source>
        <dbReference type="Google" id="ProtNLM"/>
    </source>
</evidence>
<dbReference type="NCBIfam" id="TIGR02532">
    <property type="entry name" value="IV_pilin_GFxxxE"/>
    <property type="match status" value="1"/>
</dbReference>
<reference evidence="5" key="2">
    <citation type="submission" date="2020-09" db="EMBL/GenBank/DDBJ databases">
        <authorList>
            <person name="Sun Q."/>
            <person name="Ohkuma M."/>
        </authorList>
    </citation>
    <scope>NUCLEOTIDE SEQUENCE</scope>
    <source>
        <strain evidence="5">JCM 31311</strain>
    </source>
</reference>
<name>A0A918FDA3_9DEIO</name>
<evidence type="ECO:0000256" key="1">
    <source>
        <dbReference type="ARBA" id="ARBA00004442"/>
    </source>
</evidence>
<organism evidence="5 6">
    <name type="scientific">Deinococcus ruber</name>
    <dbReference type="NCBI Taxonomy" id="1848197"/>
    <lineage>
        <taxon>Bacteria</taxon>
        <taxon>Thermotogati</taxon>
        <taxon>Deinococcota</taxon>
        <taxon>Deinococci</taxon>
        <taxon>Deinococcales</taxon>
        <taxon>Deinococcaceae</taxon>
        <taxon>Deinococcus</taxon>
    </lineage>
</organism>